<dbReference type="EMBL" id="BGPR01000165">
    <property type="protein sequence ID" value="GBM01141.1"/>
    <property type="molecule type" value="Genomic_DNA"/>
</dbReference>
<name>A0A4Y2C9N9_ARAVE</name>
<gene>
    <name evidence="2" type="ORF">AVEN_27241_1</name>
</gene>
<feature type="signal peptide" evidence="1">
    <location>
        <begin position="1"/>
        <end position="27"/>
    </location>
</feature>
<proteinExistence type="predicted"/>
<reference evidence="2 3" key="1">
    <citation type="journal article" date="2019" name="Sci. Rep.">
        <title>Orb-weaving spider Araneus ventricosus genome elucidates the spidroin gene catalogue.</title>
        <authorList>
            <person name="Kono N."/>
            <person name="Nakamura H."/>
            <person name="Ohtoshi R."/>
            <person name="Moran D.A.P."/>
            <person name="Shinohara A."/>
            <person name="Yoshida Y."/>
            <person name="Fujiwara M."/>
            <person name="Mori M."/>
            <person name="Tomita M."/>
            <person name="Arakawa K."/>
        </authorList>
    </citation>
    <scope>NUCLEOTIDE SEQUENCE [LARGE SCALE GENOMIC DNA]</scope>
</reference>
<comment type="caution">
    <text evidence="2">The sequence shown here is derived from an EMBL/GenBank/DDBJ whole genome shotgun (WGS) entry which is preliminary data.</text>
</comment>
<sequence>MTAQRNMLLRMLSTAVICCLLRSLKSGLHQDRLWSSENPTGKSHMSLVPVKTDMEYAACNVWSTTLVVTFKDVYVPAEEVLLLNKVLLCTEIPPLQPFRIVCFLH</sequence>
<keyword evidence="3" id="KW-1185">Reference proteome</keyword>
<dbReference type="AlphaFoldDB" id="A0A4Y2C9N9"/>
<evidence type="ECO:0000256" key="1">
    <source>
        <dbReference type="SAM" id="SignalP"/>
    </source>
</evidence>
<accession>A0A4Y2C9N9</accession>
<evidence type="ECO:0000313" key="2">
    <source>
        <dbReference type="EMBL" id="GBM01141.1"/>
    </source>
</evidence>
<keyword evidence="1" id="KW-0732">Signal</keyword>
<evidence type="ECO:0000313" key="3">
    <source>
        <dbReference type="Proteomes" id="UP000499080"/>
    </source>
</evidence>
<feature type="chain" id="PRO_5021194593" evidence="1">
    <location>
        <begin position="28"/>
        <end position="105"/>
    </location>
</feature>
<protein>
    <submittedName>
        <fullName evidence="2">Uncharacterized protein</fullName>
    </submittedName>
</protein>
<organism evidence="2 3">
    <name type="scientific">Araneus ventricosus</name>
    <name type="common">Orbweaver spider</name>
    <name type="synonym">Epeira ventricosa</name>
    <dbReference type="NCBI Taxonomy" id="182803"/>
    <lineage>
        <taxon>Eukaryota</taxon>
        <taxon>Metazoa</taxon>
        <taxon>Ecdysozoa</taxon>
        <taxon>Arthropoda</taxon>
        <taxon>Chelicerata</taxon>
        <taxon>Arachnida</taxon>
        <taxon>Araneae</taxon>
        <taxon>Araneomorphae</taxon>
        <taxon>Entelegynae</taxon>
        <taxon>Araneoidea</taxon>
        <taxon>Araneidae</taxon>
        <taxon>Araneus</taxon>
    </lineage>
</organism>
<dbReference type="Proteomes" id="UP000499080">
    <property type="component" value="Unassembled WGS sequence"/>
</dbReference>